<proteinExistence type="predicted"/>
<feature type="compositionally biased region" description="Polar residues" evidence="1">
    <location>
        <begin position="1"/>
        <end position="53"/>
    </location>
</feature>
<evidence type="ECO:0000256" key="1">
    <source>
        <dbReference type="SAM" id="MobiDB-lite"/>
    </source>
</evidence>
<reference evidence="2" key="1">
    <citation type="submission" date="2020-01" db="EMBL/GenBank/DDBJ databases">
        <authorList>
            <person name="Mishra B."/>
        </authorList>
    </citation>
    <scope>NUCLEOTIDE SEQUENCE [LARGE SCALE GENOMIC DNA]</scope>
</reference>
<evidence type="ECO:0000313" key="2">
    <source>
        <dbReference type="EMBL" id="CAA7032114.1"/>
    </source>
</evidence>
<dbReference type="PANTHER" id="PTHR33737">
    <property type="entry name" value="OS05G0121800 PROTEIN"/>
    <property type="match status" value="1"/>
</dbReference>
<feature type="compositionally biased region" description="Polar residues" evidence="1">
    <location>
        <begin position="167"/>
        <end position="180"/>
    </location>
</feature>
<feature type="compositionally biased region" description="Low complexity" evidence="1">
    <location>
        <begin position="866"/>
        <end position="876"/>
    </location>
</feature>
<dbReference type="InterPro" id="IPR045882">
    <property type="entry name" value="GPT1/2"/>
</dbReference>
<gene>
    <name evidence="2" type="ORF">MERR_LOCUS19349</name>
</gene>
<dbReference type="Proteomes" id="UP000467841">
    <property type="component" value="Unassembled WGS sequence"/>
</dbReference>
<dbReference type="AlphaFoldDB" id="A0A6D2IZK2"/>
<keyword evidence="3" id="KW-1185">Reference proteome</keyword>
<protein>
    <submittedName>
        <fullName evidence="2">Uncharacterized protein</fullName>
    </submittedName>
</protein>
<sequence>MKRTIQSPSKPKLSQPTQSKNPQRSLGSVSFSQSTLNTKSKTKFSVASRSSIPKPSLKQVRRNVISKSSEVPSVSLSQNSVVGKSKDGPMTSSDVAMLGHASISADSDVITMDTTLVQSSRSKVGNTQPAVSRLGKPSGLRAPSPSIGYFSQSDSQPSHSSGDKHSQPSASLIPTFNKPQVSGKVPGVNSKSGIRNTGNSGSAASLSAQSKVLKPSQEKVKVDLKSTRELESEAASCSLSSRINERLQHPCIIQGDTGKLVLDDVDSCTSEKVSTAKCENVQSNSKLPVSSCKNNVQDDHITDDYRDEKRKSCWSVEEICALPLKHGPIFKVSMDSEVQDHSVDESTLFNNCSQSKVSSPGEEDICTTNDFSGALATLNVQVQPLNECLHPSNEDEISPLLSGEKDASIVNHSTENAIKQPEVLDYSTADPAYVGDFASIKSDVDELSSPENQLGFTESAYVSLGPVEAPGCVQSPCNHLEEDPASNSILCDHSMVCDGQAALESEKRIEVSDSTETCEAIGPSPDCKDWFRDSEEQHFSCQLVHEVKESGREIDVLTRNEREDNGPDMQIDYFTGSSDVQQEMEQVELLMPSPAVARMENKPLGSSHEPFPERLTYEEQRQYNCSSAAITSGVKAGCVMKQTDELRTSDVFSPAKDASAAVFSYSNEEEPEDNSELEDMDLVTESDSDEEPEEILELKEVHLATESELISNLDEYSVKDQEYPKVETIHTASDLCGKISSSASISVDPKSLNEDSRISDGMSKEDSTYGLIEHNYVEKAKMQTDTEKSFSALVTDQEVGSHEEEDVQVVNISPGAVAFANRVEESGTPIPTDEAFSVKDDMHPNEFNLLSDDTLTSESNGDRASESSSSCTCSSEGIPLDLKLEKKPDPIIVKPPNGVPFSDEWLAAIEAAGEEILTLKGGRVQHSPTDKSSPEPSPWSPVKKKNNQGVGPFDCTKYTNKGLPPVLD</sequence>
<feature type="region of interest" description="Disordered" evidence="1">
    <location>
        <begin position="1"/>
        <end position="94"/>
    </location>
</feature>
<feature type="compositionally biased region" description="Polar residues" evidence="1">
    <location>
        <begin position="117"/>
        <end position="130"/>
    </location>
</feature>
<feature type="compositionally biased region" description="Low complexity" evidence="1">
    <location>
        <begin position="151"/>
        <end position="160"/>
    </location>
</feature>
<feature type="region of interest" description="Disordered" evidence="1">
    <location>
        <begin position="850"/>
        <end position="876"/>
    </location>
</feature>
<feature type="compositionally biased region" description="Low complexity" evidence="1">
    <location>
        <begin position="65"/>
        <end position="80"/>
    </location>
</feature>
<organism evidence="2 3">
    <name type="scientific">Microthlaspi erraticum</name>
    <dbReference type="NCBI Taxonomy" id="1685480"/>
    <lineage>
        <taxon>Eukaryota</taxon>
        <taxon>Viridiplantae</taxon>
        <taxon>Streptophyta</taxon>
        <taxon>Embryophyta</taxon>
        <taxon>Tracheophyta</taxon>
        <taxon>Spermatophyta</taxon>
        <taxon>Magnoliopsida</taxon>
        <taxon>eudicotyledons</taxon>
        <taxon>Gunneridae</taxon>
        <taxon>Pentapetalae</taxon>
        <taxon>rosids</taxon>
        <taxon>malvids</taxon>
        <taxon>Brassicales</taxon>
        <taxon>Brassicaceae</taxon>
        <taxon>Coluteocarpeae</taxon>
        <taxon>Microthlaspi</taxon>
    </lineage>
</organism>
<feature type="region of interest" description="Disordered" evidence="1">
    <location>
        <begin position="117"/>
        <end position="211"/>
    </location>
</feature>
<name>A0A6D2IZK2_9BRAS</name>
<dbReference type="PANTHER" id="PTHR33737:SF19">
    <property type="entry name" value="BNAA10G12980D PROTEIN"/>
    <property type="match status" value="1"/>
</dbReference>
<accession>A0A6D2IZK2</accession>
<feature type="region of interest" description="Disordered" evidence="1">
    <location>
        <begin position="919"/>
        <end position="968"/>
    </location>
</feature>
<evidence type="ECO:0000313" key="3">
    <source>
        <dbReference type="Proteomes" id="UP000467841"/>
    </source>
</evidence>
<comment type="caution">
    <text evidence="2">The sequence shown here is derived from an EMBL/GenBank/DDBJ whole genome shotgun (WGS) entry which is preliminary data.</text>
</comment>
<dbReference type="EMBL" id="CACVBM020001118">
    <property type="protein sequence ID" value="CAA7032114.1"/>
    <property type="molecule type" value="Genomic_DNA"/>
</dbReference>
<dbReference type="GO" id="GO:0008017">
    <property type="term" value="F:microtubule binding"/>
    <property type="evidence" value="ECO:0007669"/>
    <property type="project" value="InterPro"/>
</dbReference>
<dbReference type="OrthoDB" id="1931260at2759"/>
<feature type="compositionally biased region" description="Polar residues" evidence="1">
    <location>
        <begin position="189"/>
        <end position="210"/>
    </location>
</feature>